<keyword evidence="4 7" id="KW-0812">Transmembrane</keyword>
<protein>
    <submittedName>
        <fullName evidence="9">DUF421 domain-containing protein</fullName>
    </submittedName>
</protein>
<comment type="subcellular location">
    <subcellularLocation>
        <location evidence="1">Cell membrane</location>
        <topology evidence="1">Multi-pass membrane protein</topology>
    </subcellularLocation>
</comment>
<keyword evidence="3" id="KW-1003">Cell membrane</keyword>
<evidence type="ECO:0000313" key="10">
    <source>
        <dbReference type="Proteomes" id="UP001165306"/>
    </source>
</evidence>
<dbReference type="Proteomes" id="UP001165306">
    <property type="component" value="Unassembled WGS sequence"/>
</dbReference>
<evidence type="ECO:0000256" key="1">
    <source>
        <dbReference type="ARBA" id="ARBA00004651"/>
    </source>
</evidence>
<dbReference type="PANTHER" id="PTHR34582">
    <property type="entry name" value="UPF0702 TRANSMEMBRANE PROTEIN YCAP"/>
    <property type="match status" value="1"/>
</dbReference>
<keyword evidence="6 7" id="KW-0472">Membrane</keyword>
<evidence type="ECO:0000256" key="2">
    <source>
        <dbReference type="ARBA" id="ARBA00006448"/>
    </source>
</evidence>
<evidence type="ECO:0000256" key="4">
    <source>
        <dbReference type="ARBA" id="ARBA00022692"/>
    </source>
</evidence>
<feature type="transmembrane region" description="Helical" evidence="7">
    <location>
        <begin position="58"/>
        <end position="75"/>
    </location>
</feature>
<proteinExistence type="inferred from homology"/>
<accession>A0AA42BA53</accession>
<comment type="similarity">
    <text evidence="2">Belongs to the UPF0702 family.</text>
</comment>
<evidence type="ECO:0000256" key="5">
    <source>
        <dbReference type="ARBA" id="ARBA00022989"/>
    </source>
</evidence>
<evidence type="ECO:0000256" key="6">
    <source>
        <dbReference type="ARBA" id="ARBA00023136"/>
    </source>
</evidence>
<feature type="domain" description="YetF C-terminal" evidence="8">
    <location>
        <begin position="78"/>
        <end position="146"/>
    </location>
</feature>
<evidence type="ECO:0000259" key="8">
    <source>
        <dbReference type="Pfam" id="PF04239"/>
    </source>
</evidence>
<dbReference type="AlphaFoldDB" id="A0AA42BA53"/>
<organism evidence="9 10">
    <name type="scientific">Thermalbibacter longus</name>
    <dbReference type="NCBI Taxonomy" id="2951981"/>
    <lineage>
        <taxon>Bacteria</taxon>
        <taxon>Pseudomonadati</taxon>
        <taxon>Thermomicrobiota</taxon>
        <taxon>Thermomicrobia</taxon>
        <taxon>Thermomicrobiales</taxon>
        <taxon>Thermomicrobiaceae</taxon>
        <taxon>Thermalbibacter</taxon>
    </lineage>
</organism>
<dbReference type="InterPro" id="IPR007353">
    <property type="entry name" value="DUF421"/>
</dbReference>
<dbReference type="Gene3D" id="3.30.240.20">
    <property type="entry name" value="bsu07140 like domains"/>
    <property type="match status" value="1"/>
</dbReference>
<dbReference type="InterPro" id="IPR023090">
    <property type="entry name" value="UPF0702_alpha/beta_dom_sf"/>
</dbReference>
<evidence type="ECO:0000256" key="3">
    <source>
        <dbReference type="ARBA" id="ARBA00022475"/>
    </source>
</evidence>
<gene>
    <name evidence="9" type="ORF">NET02_02950</name>
</gene>
<dbReference type="RefSeq" id="WP_284055872.1">
    <property type="nucleotide sequence ID" value="NZ_JAMSLR010000001.1"/>
</dbReference>
<reference evidence="9" key="1">
    <citation type="submission" date="2022-06" db="EMBL/GenBank/DDBJ databases">
        <title>CFH 74404 Thermomicrobiaceae sp.</title>
        <authorList>
            <person name="Ming H."/>
            <person name="Li W.-J."/>
            <person name="Zhao Z."/>
        </authorList>
    </citation>
    <scope>NUCLEOTIDE SEQUENCE</scope>
    <source>
        <strain evidence="9">CFH 74404</strain>
    </source>
</reference>
<keyword evidence="10" id="KW-1185">Reference proteome</keyword>
<dbReference type="Pfam" id="PF04239">
    <property type="entry name" value="DUF421"/>
    <property type="match status" value="1"/>
</dbReference>
<comment type="caution">
    <text evidence="9">The sequence shown here is derived from an EMBL/GenBank/DDBJ whole genome shotgun (WGS) entry which is preliminary data.</text>
</comment>
<dbReference type="GO" id="GO:0005886">
    <property type="term" value="C:plasma membrane"/>
    <property type="evidence" value="ECO:0007669"/>
    <property type="project" value="UniProtKB-SubCell"/>
</dbReference>
<sequence length="147" mass="16526">MDAILRGAAVYIFLLLILRLGGKRSLAQITAFDFVLLLIISEATQQALLADDYSVTNGFLVIVTLVGIDIGLSIWKQRSPRTEKWIDDAPVVLIENGRLLWERMERERVDLDDILAAARELHGLERLEQIKYAVLERSGGISIVPKQ</sequence>
<dbReference type="PANTHER" id="PTHR34582:SF6">
    <property type="entry name" value="UPF0702 TRANSMEMBRANE PROTEIN YCAP"/>
    <property type="match status" value="1"/>
</dbReference>
<keyword evidence="5 7" id="KW-1133">Transmembrane helix</keyword>
<evidence type="ECO:0000256" key="7">
    <source>
        <dbReference type="SAM" id="Phobius"/>
    </source>
</evidence>
<name>A0AA42BA53_9BACT</name>
<dbReference type="EMBL" id="JAMSLR010000001">
    <property type="protein sequence ID" value="MCM8748095.1"/>
    <property type="molecule type" value="Genomic_DNA"/>
</dbReference>
<evidence type="ECO:0000313" key="9">
    <source>
        <dbReference type="EMBL" id="MCM8748095.1"/>
    </source>
</evidence>